<keyword evidence="2" id="KW-1185">Reference proteome</keyword>
<evidence type="ECO:0000313" key="1">
    <source>
        <dbReference type="EMBL" id="MFB9206075.1"/>
    </source>
</evidence>
<proteinExistence type="predicted"/>
<accession>A0ABV5IQ64</accession>
<dbReference type="Proteomes" id="UP001589647">
    <property type="component" value="Unassembled WGS sequence"/>
</dbReference>
<dbReference type="EMBL" id="JBHMEI010000034">
    <property type="protein sequence ID" value="MFB9206075.1"/>
    <property type="molecule type" value="Genomic_DNA"/>
</dbReference>
<dbReference type="RefSeq" id="WP_189654006.1">
    <property type="nucleotide sequence ID" value="NZ_BMRC01000053.1"/>
</dbReference>
<organism evidence="1 2">
    <name type="scientific">Nonomuraea spiralis</name>
    <dbReference type="NCBI Taxonomy" id="46182"/>
    <lineage>
        <taxon>Bacteria</taxon>
        <taxon>Bacillati</taxon>
        <taxon>Actinomycetota</taxon>
        <taxon>Actinomycetes</taxon>
        <taxon>Streptosporangiales</taxon>
        <taxon>Streptosporangiaceae</taxon>
        <taxon>Nonomuraea</taxon>
    </lineage>
</organism>
<name>A0ABV5IQ64_9ACTN</name>
<evidence type="ECO:0000313" key="2">
    <source>
        <dbReference type="Proteomes" id="UP001589647"/>
    </source>
</evidence>
<reference evidence="1 2" key="1">
    <citation type="submission" date="2024-09" db="EMBL/GenBank/DDBJ databases">
        <authorList>
            <person name="Sun Q."/>
            <person name="Mori K."/>
        </authorList>
    </citation>
    <scope>NUCLEOTIDE SEQUENCE [LARGE SCALE GENOMIC DNA]</scope>
    <source>
        <strain evidence="1 2">CCM 3426</strain>
    </source>
</reference>
<protein>
    <submittedName>
        <fullName evidence="1">Uncharacterized protein</fullName>
    </submittedName>
</protein>
<comment type="caution">
    <text evidence="1">The sequence shown here is derived from an EMBL/GenBank/DDBJ whole genome shotgun (WGS) entry which is preliminary data.</text>
</comment>
<gene>
    <name evidence="1" type="ORF">ACFFV7_33120</name>
</gene>
<sequence length="722" mass="80748">MVDSPHLEGLHLDPDIRDLLTGFRQHALYNYGEMIAVKQVVEHPVDHDEIEQPLLTAVTAVFAEPDNFDDLFNHLRDPGSVLVLNLPPNAGRTTLAYALLARLQVEGLTSQARTLRYGGASDFPIRRLPHEKNQGFLLVLPADEEESEYQVSPQFGSRIHTLTNELRSLDNRLVVLTYPQQWRRISMGAPEGVAPAVSIVAPSEIAASWLAAEEPNLPRQRWLSNAEIQKLLRGGTPTDTLQIVDLIMSAHRRTLGYSLEQPNYQADTDEGRAEFHKLVTEVTEARRNWRGKLLEWHRAEGRTSVERNFLLAASVLRGAPVANVYASAAALSTTFKEKAELSTSGQSSPGIIELLDTVEGEVTEKGTITFVRPGWDDAVLEYFWTDRPLARRPFLTWLAEAPIKDRQEALEGLSQQEREALAQRIVSFALRWAVRHRRQEPLSALAAAWHTSQAESRTRRMWNVLVELLSSAAAQETSSYLHEMLLNWSKSDRPALQTAVIAVCASDFGQVHTVKAFRRLKKAATPPDTQVTATLRVTVRKLWAQAHLRQALLEFITNWCRESGEEGTGGHQAFAALASAPSPTDPSLPLLLDSSDEQERDRTMGMLPTGWTTLLNQEPGSAQSAEAKDAVRLWMSAALRDERLGEPILGSLRQAVAPGGPEGSQRRRDRLRTYVVAWSQEGEQTLREQRETMYARLSQLLDNDLSESVQRQLDQDAVDEEP</sequence>